<evidence type="ECO:0000256" key="4">
    <source>
        <dbReference type="ARBA" id="ARBA00023242"/>
    </source>
</evidence>
<proteinExistence type="inferred from homology"/>
<sequence length="447" mass="50166">MTTILDDQVDELLRKAEQRLRNDAASAVTVPDAAVAGVKLDISTAVQSQASGNSANSTTSKTDLSVRAPPQPRTGLSTQAKTTAGSKWFDLPKTDLTPQFKRDWQLLRMRGILDPKHQKKALRASAPEYSHVGEIIAGPTEFYSARMTRKERKGTLLEEVMSSHDGTKFSNKYAGIQKQKTSGKKGFYQKYQAEAQWIACRAQTTLYVCLTVCETVHHLSHAPSPLLLQLMSSRASPGDLVPNKLEEGDSKADTKQTPRYPRSIEALHLKPLKREAQYGIPSCDLQLRSYSIQPLEFFSDFALRAAYYLGLPAYGPVPLPRITERWTVPKSHFIFKKAQENFERKTLRRLIQIRDGDPETVQLWLAYLRKHQYYGVGMKANMWEFSGLGIGKGMDTLSEEQQGQIDSKWAHLGQTKTIGTVEKVEELLNTRRFREAAGLRAPPTTNV</sequence>
<evidence type="ECO:0000256" key="2">
    <source>
        <dbReference type="ARBA" id="ARBA00007102"/>
    </source>
</evidence>
<dbReference type="InterPro" id="IPR001848">
    <property type="entry name" value="Ribosomal_uS10"/>
</dbReference>
<comment type="subcellular location">
    <subcellularLocation>
        <location evidence="1">Nucleus</location>
        <location evidence="1">Nucleolus</location>
    </subcellularLocation>
</comment>
<accession>A0ABR1GU45</accession>
<dbReference type="SMART" id="SM01403">
    <property type="entry name" value="Ribosomal_S10"/>
    <property type="match status" value="1"/>
</dbReference>
<dbReference type="InterPro" id="IPR036838">
    <property type="entry name" value="Ribosomal_uS10_dom_sf"/>
</dbReference>
<organism evidence="8 9">
    <name type="scientific">Neonectria punicea</name>
    <dbReference type="NCBI Taxonomy" id="979145"/>
    <lineage>
        <taxon>Eukaryota</taxon>
        <taxon>Fungi</taxon>
        <taxon>Dikarya</taxon>
        <taxon>Ascomycota</taxon>
        <taxon>Pezizomycotina</taxon>
        <taxon>Sordariomycetes</taxon>
        <taxon>Hypocreomycetidae</taxon>
        <taxon>Hypocreales</taxon>
        <taxon>Nectriaceae</taxon>
        <taxon>Neonectria</taxon>
    </lineage>
</organism>
<feature type="domain" description="Small ribosomal subunit protein uS10" evidence="7">
    <location>
        <begin position="284"/>
        <end position="381"/>
    </location>
</feature>
<comment type="similarity">
    <text evidence="2">Belongs to the universal ribosomal protein uS10 family.</text>
</comment>
<gene>
    <name evidence="8" type="primary">RSM10</name>
    <name evidence="8" type="ORF">QQX98_008803</name>
</gene>
<comment type="caution">
    <text evidence="8">The sequence shown here is derived from an EMBL/GenBank/DDBJ whole genome shotgun (WGS) entry which is preliminary data.</text>
</comment>
<evidence type="ECO:0000256" key="1">
    <source>
        <dbReference type="ARBA" id="ARBA00004604"/>
    </source>
</evidence>
<keyword evidence="5" id="KW-0687">Ribonucleoprotein</keyword>
<evidence type="ECO:0000256" key="5">
    <source>
        <dbReference type="ARBA" id="ARBA00023274"/>
    </source>
</evidence>
<feature type="compositionally biased region" description="Polar residues" evidence="6">
    <location>
        <begin position="47"/>
        <end position="63"/>
    </location>
</feature>
<dbReference type="PANTHER" id="PTHR21686">
    <property type="entry name" value="DEOXYNUCLEOTIDYLTRANSFERASE TERMINAL-INTERACTING PROTEIN 2"/>
    <property type="match status" value="1"/>
</dbReference>
<dbReference type="EMBL" id="JAZAVJ010000165">
    <property type="protein sequence ID" value="KAK7409042.1"/>
    <property type="molecule type" value="Genomic_DNA"/>
</dbReference>
<dbReference type="EC" id="6.1.1.2" evidence="8"/>
<name>A0ABR1GU45_9HYPO</name>
<evidence type="ECO:0000256" key="3">
    <source>
        <dbReference type="ARBA" id="ARBA00022980"/>
    </source>
</evidence>
<dbReference type="InterPro" id="IPR027486">
    <property type="entry name" value="Ribosomal_uS10_dom"/>
</dbReference>
<dbReference type="GO" id="GO:0005840">
    <property type="term" value="C:ribosome"/>
    <property type="evidence" value="ECO:0007669"/>
    <property type="project" value="UniProtKB-KW"/>
</dbReference>
<keyword evidence="9" id="KW-1185">Reference proteome</keyword>
<keyword evidence="8" id="KW-0436">Ligase</keyword>
<reference evidence="8 9" key="1">
    <citation type="journal article" date="2025" name="Microbiol. Resour. Announc.">
        <title>Draft genome sequences for Neonectria magnoliae and Neonectria punicea, canker pathogens of Liriodendron tulipifera and Acer saccharum in West Virginia.</title>
        <authorList>
            <person name="Petronek H.M."/>
            <person name="Kasson M.T."/>
            <person name="Metheny A.M."/>
            <person name="Stauder C.M."/>
            <person name="Lovett B."/>
            <person name="Lynch S.C."/>
            <person name="Garnas J.R."/>
            <person name="Kasson L.R."/>
            <person name="Stajich J.E."/>
        </authorList>
    </citation>
    <scope>NUCLEOTIDE SEQUENCE [LARGE SCALE GENOMIC DNA]</scope>
    <source>
        <strain evidence="8 9">NRRL 64653</strain>
    </source>
</reference>
<keyword evidence="4" id="KW-0539">Nucleus</keyword>
<keyword evidence="3 8" id="KW-0689">Ribosomal protein</keyword>
<evidence type="ECO:0000259" key="7">
    <source>
        <dbReference type="SMART" id="SM01403"/>
    </source>
</evidence>
<dbReference type="Pfam" id="PF00338">
    <property type="entry name" value="Ribosomal_S10"/>
    <property type="match status" value="1"/>
</dbReference>
<dbReference type="Gene3D" id="3.30.70.600">
    <property type="entry name" value="Ribosomal protein S10 domain"/>
    <property type="match status" value="1"/>
</dbReference>
<feature type="region of interest" description="Disordered" evidence="6">
    <location>
        <begin position="47"/>
        <end position="81"/>
    </location>
</feature>
<dbReference type="PANTHER" id="PTHR21686:SF12">
    <property type="entry name" value="DEOXYNUCLEOTIDYLTRANSFERASE TERMINAL-INTERACTING PROTEIN 2"/>
    <property type="match status" value="1"/>
</dbReference>
<dbReference type="HAMAP" id="MF_00508">
    <property type="entry name" value="Ribosomal_uS10"/>
    <property type="match status" value="1"/>
</dbReference>
<dbReference type="Pfam" id="PF08698">
    <property type="entry name" value="Fcf2"/>
    <property type="match status" value="1"/>
</dbReference>
<evidence type="ECO:0000313" key="8">
    <source>
        <dbReference type="EMBL" id="KAK7409042.1"/>
    </source>
</evidence>
<dbReference type="Proteomes" id="UP001498476">
    <property type="component" value="Unassembled WGS sequence"/>
</dbReference>
<dbReference type="GO" id="GO:0004830">
    <property type="term" value="F:tryptophan-tRNA ligase activity"/>
    <property type="evidence" value="ECO:0007669"/>
    <property type="project" value="UniProtKB-EC"/>
</dbReference>
<dbReference type="SUPFAM" id="SSF54999">
    <property type="entry name" value="Ribosomal protein S10"/>
    <property type="match status" value="1"/>
</dbReference>
<evidence type="ECO:0000313" key="9">
    <source>
        <dbReference type="Proteomes" id="UP001498476"/>
    </source>
</evidence>
<dbReference type="InterPro" id="IPR039883">
    <property type="entry name" value="Fcf2/DNTTIP2"/>
</dbReference>
<evidence type="ECO:0000256" key="6">
    <source>
        <dbReference type="SAM" id="MobiDB-lite"/>
    </source>
</evidence>
<protein>
    <submittedName>
        <fullName evidence="8">Mitochondrial 37S ribosomal protein rsm10</fullName>
        <ecNumber evidence="8">6.1.1.2</ecNumber>
    </submittedName>
</protein>
<dbReference type="InterPro" id="IPR014810">
    <property type="entry name" value="Fcf2_C"/>
</dbReference>